<evidence type="ECO:0000313" key="2">
    <source>
        <dbReference type="EMBL" id="KNZ54085.1"/>
    </source>
</evidence>
<evidence type="ECO:0000313" key="3">
    <source>
        <dbReference type="Proteomes" id="UP000037035"/>
    </source>
</evidence>
<protein>
    <recommendedName>
        <fullName evidence="1">DUF4219 domain-containing protein</fullName>
    </recommendedName>
</protein>
<dbReference type="VEuPathDB" id="FungiDB:VP01_3047g4"/>
<dbReference type="EMBL" id="LAVV01007999">
    <property type="protein sequence ID" value="KNZ54085.1"/>
    <property type="molecule type" value="Genomic_DNA"/>
</dbReference>
<keyword evidence="3" id="KW-1185">Reference proteome</keyword>
<dbReference type="Pfam" id="PF13961">
    <property type="entry name" value="DUF4219"/>
    <property type="match status" value="1"/>
</dbReference>
<dbReference type="AlphaFoldDB" id="A0A0L6V1R3"/>
<feature type="domain" description="DUF4219" evidence="1">
    <location>
        <begin position="16"/>
        <end position="37"/>
    </location>
</feature>
<name>A0A0L6V1R3_9BASI</name>
<comment type="caution">
    <text evidence="2">The sequence shown here is derived from an EMBL/GenBank/DDBJ whole genome shotgun (WGS) entry which is preliminary data.</text>
</comment>
<gene>
    <name evidence="2" type="ORF">VP01_3047g4</name>
</gene>
<organism evidence="2 3">
    <name type="scientific">Puccinia sorghi</name>
    <dbReference type="NCBI Taxonomy" id="27349"/>
    <lineage>
        <taxon>Eukaryota</taxon>
        <taxon>Fungi</taxon>
        <taxon>Dikarya</taxon>
        <taxon>Basidiomycota</taxon>
        <taxon>Pucciniomycotina</taxon>
        <taxon>Pucciniomycetes</taxon>
        <taxon>Pucciniales</taxon>
        <taxon>Pucciniaceae</taxon>
        <taxon>Puccinia</taxon>
    </lineage>
</organism>
<dbReference type="OrthoDB" id="2516436at2759"/>
<accession>A0A0L6V1R3</accession>
<proteinExistence type="predicted"/>
<dbReference type="InterPro" id="IPR025314">
    <property type="entry name" value="DUF4219"/>
</dbReference>
<evidence type="ECO:0000259" key="1">
    <source>
        <dbReference type="Pfam" id="PF13961"/>
    </source>
</evidence>
<dbReference type="Proteomes" id="UP000037035">
    <property type="component" value="Unassembled WGS sequence"/>
</dbReference>
<sequence length="37" mass="4293">MADNKGGLSKTNIPKLDETNYLHWSMRMKAHLRHKGL</sequence>
<reference evidence="2 3" key="1">
    <citation type="submission" date="2015-08" db="EMBL/GenBank/DDBJ databases">
        <title>Next Generation Sequencing and Analysis of the Genome of Puccinia sorghi L Schw, the Causal Agent of Maize Common Rust.</title>
        <authorList>
            <person name="Rochi L."/>
            <person name="Burguener G."/>
            <person name="Darino M."/>
            <person name="Turjanski A."/>
            <person name="Kreff E."/>
            <person name="Dieguez M.J."/>
            <person name="Sacco F."/>
        </authorList>
    </citation>
    <scope>NUCLEOTIDE SEQUENCE [LARGE SCALE GENOMIC DNA]</scope>
    <source>
        <strain evidence="2 3">RO10H11247</strain>
    </source>
</reference>